<feature type="non-terminal residue" evidence="2">
    <location>
        <position position="1"/>
    </location>
</feature>
<dbReference type="AlphaFoldDB" id="A0AAV5THG0"/>
<dbReference type="InterPro" id="IPR017850">
    <property type="entry name" value="Alkaline_phosphatase_core_sf"/>
</dbReference>
<comment type="caution">
    <text evidence="2">The sequence shown here is derived from an EMBL/GenBank/DDBJ whole genome shotgun (WGS) entry which is preliminary data.</text>
</comment>
<dbReference type="Proteomes" id="UP001432027">
    <property type="component" value="Unassembled WGS sequence"/>
</dbReference>
<protein>
    <recommendedName>
        <fullName evidence="4">Sulfatase N-terminal domain-containing protein</fullName>
    </recommendedName>
</protein>
<feature type="compositionally biased region" description="Low complexity" evidence="1">
    <location>
        <begin position="661"/>
        <end position="713"/>
    </location>
</feature>
<dbReference type="CDD" id="cd16021">
    <property type="entry name" value="ALP_like"/>
    <property type="match status" value="1"/>
</dbReference>
<dbReference type="InterPro" id="IPR004245">
    <property type="entry name" value="DUF229"/>
</dbReference>
<evidence type="ECO:0000313" key="3">
    <source>
        <dbReference type="Proteomes" id="UP001432027"/>
    </source>
</evidence>
<dbReference type="Pfam" id="PF02995">
    <property type="entry name" value="DUF229"/>
    <property type="match status" value="1"/>
</dbReference>
<dbReference type="Gene3D" id="3.40.720.10">
    <property type="entry name" value="Alkaline Phosphatase, subunit A"/>
    <property type="match status" value="1"/>
</dbReference>
<keyword evidence="3" id="KW-1185">Reference proteome</keyword>
<dbReference type="PANTHER" id="PTHR10974">
    <property type="entry name" value="FI08016P-RELATED"/>
    <property type="match status" value="1"/>
</dbReference>
<evidence type="ECO:0000256" key="1">
    <source>
        <dbReference type="SAM" id="MobiDB-lite"/>
    </source>
</evidence>
<reference evidence="2" key="1">
    <citation type="submission" date="2023-10" db="EMBL/GenBank/DDBJ databases">
        <title>Genome assembly of Pristionchus species.</title>
        <authorList>
            <person name="Yoshida K."/>
            <person name="Sommer R.J."/>
        </authorList>
    </citation>
    <scope>NUCLEOTIDE SEQUENCE</scope>
    <source>
        <strain evidence="2">RS0144</strain>
    </source>
</reference>
<feature type="region of interest" description="Disordered" evidence="1">
    <location>
        <begin position="645"/>
        <end position="713"/>
    </location>
</feature>
<dbReference type="EMBL" id="BTSX01000004">
    <property type="protein sequence ID" value="GMS93764.1"/>
    <property type="molecule type" value="Genomic_DNA"/>
</dbReference>
<organism evidence="2 3">
    <name type="scientific">Pristionchus entomophagus</name>
    <dbReference type="NCBI Taxonomy" id="358040"/>
    <lineage>
        <taxon>Eukaryota</taxon>
        <taxon>Metazoa</taxon>
        <taxon>Ecdysozoa</taxon>
        <taxon>Nematoda</taxon>
        <taxon>Chromadorea</taxon>
        <taxon>Rhabditida</taxon>
        <taxon>Rhabditina</taxon>
        <taxon>Diplogasteromorpha</taxon>
        <taxon>Diplogasteroidea</taxon>
        <taxon>Neodiplogasteridae</taxon>
        <taxon>Pristionchus</taxon>
    </lineage>
</organism>
<dbReference type="GO" id="GO:0005615">
    <property type="term" value="C:extracellular space"/>
    <property type="evidence" value="ECO:0007669"/>
    <property type="project" value="TreeGrafter"/>
</dbReference>
<evidence type="ECO:0000313" key="2">
    <source>
        <dbReference type="EMBL" id="GMS93764.1"/>
    </source>
</evidence>
<name>A0AAV5THG0_9BILA</name>
<dbReference type="SUPFAM" id="SSF53649">
    <property type="entry name" value="Alkaline phosphatase-like"/>
    <property type="match status" value="1"/>
</dbReference>
<sequence>VGVSIAFVFYGLFSTQILSMDFDYLKKPASSAIDEIALFSTCTLAEFDSDGWTKEIIEKSRIDIDPIRNCDQNFTTFTVLGENGTVWLNPKKELVDEVICLARSIYLKAETYINASEWFPVHDSASNVTFNSDFVHTRCTKVENATDIREDFVHLQMWIAKDDGGGKLKANNTWPFSGATKSPTTTKLEDGGIDEKPSVFIFVLDSVANSQALRSLPKTASILKHEFGAVNLRHVNKAGENSHPNGIALFIGKLITDLDRGLFGMGKERADWNQTYACDRFFDDEPFILKEFTKNGYKSLMAEDWMYGVFNFPGCWGFKNAPVTHYMRPFQIYYESNMKQSRAFMGEPQCLEFHTHLLNYLEKFMTAYKKSPKISLVWASELAHNDNDGLFHIDGQLFNYFRKHKDKMDKSYVFLMGDHGIRWGRIRDTWEGQREINNPMMFVSVPKHLRELVNPVLRINSNELLTSFDIHASLVDILNDPHLRSQDGPGGLRGVSVFRPLPPGERSCRTLPIPTQFCLCEWNKTMSEDKAMNDAIGKGAVHHLNGQLRAYEMADSCEEYTFNRTTEVKTIDGTDGLTEIVFAANECDAQFKTIVRARRTFSGEMNVTLAASDFTRWNGYGDTAACMDARASLRPLCCCRNRSRSTTTTVTTGHPPTEMKTTMTTSSSATMTASSSTTMTASSSTTITSSSSTTMTSSRSTTMTTSPSTTTPMTTIRASTEMKSTMTASVNGTSSRTRIP</sequence>
<evidence type="ECO:0008006" key="4">
    <source>
        <dbReference type="Google" id="ProtNLM"/>
    </source>
</evidence>
<gene>
    <name evidence="2" type="ORF">PENTCL1PPCAC_15939</name>
</gene>
<accession>A0AAV5THG0</accession>
<proteinExistence type="predicted"/>
<dbReference type="PANTHER" id="PTHR10974:SF75">
    <property type="entry name" value="SULFATASE DOMAIN-CONTAINING PROTEIN"/>
    <property type="match status" value="1"/>
</dbReference>